<protein>
    <recommendedName>
        <fullName evidence="5">DUF3999 domain-containing protein</fullName>
    </recommendedName>
</protein>
<evidence type="ECO:0000256" key="1">
    <source>
        <dbReference type="SAM" id="Phobius"/>
    </source>
</evidence>
<dbReference type="STRING" id="266128.ABB25_00375"/>
<dbReference type="PATRIC" id="fig|266128.3.peg.1138"/>
<accession>A0A0R0BU91</accession>
<dbReference type="Pfam" id="PF13163">
    <property type="entry name" value="DUF3999"/>
    <property type="match status" value="1"/>
</dbReference>
<keyword evidence="4" id="KW-1185">Reference proteome</keyword>
<organism evidence="3 4">
    <name type="scientific">Stenotrophomonas koreensis</name>
    <dbReference type="NCBI Taxonomy" id="266128"/>
    <lineage>
        <taxon>Bacteria</taxon>
        <taxon>Pseudomonadati</taxon>
        <taxon>Pseudomonadota</taxon>
        <taxon>Gammaproteobacteria</taxon>
        <taxon>Lysobacterales</taxon>
        <taxon>Lysobacteraceae</taxon>
        <taxon>Stenotrophomonas</taxon>
    </lineage>
</organism>
<gene>
    <name evidence="3" type="ORF">ABB25_00375</name>
</gene>
<dbReference type="OrthoDB" id="5405606at2"/>
<keyword evidence="1" id="KW-0812">Transmembrane</keyword>
<dbReference type="RefSeq" id="WP_057662073.1">
    <property type="nucleotide sequence ID" value="NZ_LDJH01000002.1"/>
</dbReference>
<dbReference type="InterPro" id="IPR025060">
    <property type="entry name" value="DUF3999"/>
</dbReference>
<evidence type="ECO:0000313" key="4">
    <source>
        <dbReference type="Proteomes" id="UP000051254"/>
    </source>
</evidence>
<evidence type="ECO:0000256" key="2">
    <source>
        <dbReference type="SAM" id="SignalP"/>
    </source>
</evidence>
<feature type="signal peptide" evidence="2">
    <location>
        <begin position="1"/>
        <end position="17"/>
    </location>
</feature>
<feature type="transmembrane region" description="Helical" evidence="1">
    <location>
        <begin position="416"/>
        <end position="437"/>
    </location>
</feature>
<dbReference type="EMBL" id="LDJH01000002">
    <property type="protein sequence ID" value="KRG60699.1"/>
    <property type="molecule type" value="Genomic_DNA"/>
</dbReference>
<keyword evidence="1" id="KW-0472">Membrane</keyword>
<proteinExistence type="predicted"/>
<evidence type="ECO:0000313" key="3">
    <source>
        <dbReference type="EMBL" id="KRG60699.1"/>
    </source>
</evidence>
<dbReference type="Proteomes" id="UP000051254">
    <property type="component" value="Unassembled WGS sequence"/>
</dbReference>
<feature type="chain" id="PRO_5006393071" description="DUF3999 domain-containing protein" evidence="2">
    <location>
        <begin position="18"/>
        <end position="446"/>
    </location>
</feature>
<name>A0A0R0BU91_9GAMM</name>
<reference evidence="3 4" key="1">
    <citation type="submission" date="2015-05" db="EMBL/GenBank/DDBJ databases">
        <title>Genome sequencing and analysis of members of genus Stenotrophomonas.</title>
        <authorList>
            <person name="Patil P.P."/>
            <person name="Midha S."/>
            <person name="Patil P.B."/>
        </authorList>
    </citation>
    <scope>NUCLEOTIDE SEQUENCE [LARGE SCALE GENOMIC DNA]</scope>
    <source>
        <strain evidence="3 4">DSM 17805</strain>
    </source>
</reference>
<dbReference type="AlphaFoldDB" id="A0A0R0BU91"/>
<keyword evidence="1" id="KW-1133">Transmembrane helix</keyword>
<evidence type="ECO:0008006" key="5">
    <source>
        <dbReference type="Google" id="ProtNLM"/>
    </source>
</evidence>
<keyword evidence="2" id="KW-0732">Signal</keyword>
<sequence>MKALMLTALLLPGLALGQDLREDLDRQWPLQPSAAAQAIQQVALTPAVYAGIARHDASDLLVLDANGLQLPANLQAAAEQPMAAQWRSLPWFVLPGSPAGQGDDLSVLVRRDAHGRVTDVLNRLQAPAASATPTRWLVDASALPDGARQIRLDWDRSSTALQLVVQVEGSDDLRQWRMLQPRAELVAVEQGDRQLAQMQLTLAGGARYLRLQPLDGGQLSALTAIQARLPDAASVPADLQWRELTAQSHTPDGWLFQLDGRYPVSAVRVVVEGNSAVRWRLSSREDDRQTWQLRAGPWLSYQLDSTDSVAEPLLQAGVRDRQWRLQAESGAPGATPTLMLGYRPERLLWMLQGTAPYSLAAGSSRVQRAAAPVNDTLLIMQQRHGPAWQPGVASLGEEQVLAGLAALRPPRDWSTMVLWAVLLVGALLVAGLGLNLLRRHRDTDAD</sequence>
<comment type="caution">
    <text evidence="3">The sequence shown here is derived from an EMBL/GenBank/DDBJ whole genome shotgun (WGS) entry which is preliminary data.</text>
</comment>